<dbReference type="EMBL" id="BNCJ01000004">
    <property type="protein sequence ID" value="GHF49581.1"/>
    <property type="molecule type" value="Genomic_DNA"/>
</dbReference>
<accession>A0A8J3GY22</accession>
<dbReference type="Gene3D" id="3.40.50.360">
    <property type="match status" value="1"/>
</dbReference>
<dbReference type="Proteomes" id="UP000626220">
    <property type="component" value="Unassembled WGS sequence"/>
</dbReference>
<dbReference type="GO" id="GO:0005829">
    <property type="term" value="C:cytosol"/>
    <property type="evidence" value="ECO:0007669"/>
    <property type="project" value="TreeGrafter"/>
</dbReference>
<feature type="domain" description="NADPH-dependent FMN reductase-like" evidence="1">
    <location>
        <begin position="1"/>
        <end position="143"/>
    </location>
</feature>
<keyword evidence="3" id="KW-1185">Reference proteome</keyword>
<dbReference type="AlphaFoldDB" id="A0A8J3GY22"/>
<dbReference type="PANTHER" id="PTHR30543:SF21">
    <property type="entry name" value="NAD(P)H-DEPENDENT FMN REDUCTASE LOT6"/>
    <property type="match status" value="1"/>
</dbReference>
<dbReference type="InterPro" id="IPR005025">
    <property type="entry name" value="FMN_Rdtase-like_dom"/>
</dbReference>
<sequence>MKLGIIIASTRPGRTGPKVAQWLFDAVSAHQAVEPEILDLLDFDLPLFDEPKHPRLGNYAHAHTLRWAEAVGRNDAFVVVTPEYNHMPPSSLVNAVTFLGPEWGFKPVAIASYGGVSGGLRAAQQLKLLLLAVKAVPISEGLIIPTVAKQVVEGAFVPNELQIESADTSVAALVKWNTALAQLRTR</sequence>
<reference evidence="2" key="2">
    <citation type="submission" date="2020-09" db="EMBL/GenBank/DDBJ databases">
        <authorList>
            <person name="Sun Q."/>
            <person name="Kim S."/>
        </authorList>
    </citation>
    <scope>NUCLEOTIDE SEQUENCE</scope>
    <source>
        <strain evidence="2">KCTC 42650</strain>
    </source>
</reference>
<evidence type="ECO:0000313" key="2">
    <source>
        <dbReference type="EMBL" id="GHF49581.1"/>
    </source>
</evidence>
<dbReference type="PANTHER" id="PTHR30543">
    <property type="entry name" value="CHROMATE REDUCTASE"/>
    <property type="match status" value="1"/>
</dbReference>
<name>A0A8J3GY22_9RHOB</name>
<dbReference type="GO" id="GO:0010181">
    <property type="term" value="F:FMN binding"/>
    <property type="evidence" value="ECO:0007669"/>
    <property type="project" value="TreeGrafter"/>
</dbReference>
<organism evidence="2 3">
    <name type="scientific">Seohaeicola zhoushanensis</name>
    <dbReference type="NCBI Taxonomy" id="1569283"/>
    <lineage>
        <taxon>Bacteria</taxon>
        <taxon>Pseudomonadati</taxon>
        <taxon>Pseudomonadota</taxon>
        <taxon>Alphaproteobacteria</taxon>
        <taxon>Rhodobacterales</taxon>
        <taxon>Roseobacteraceae</taxon>
        <taxon>Seohaeicola</taxon>
    </lineage>
</organism>
<evidence type="ECO:0000313" key="3">
    <source>
        <dbReference type="Proteomes" id="UP000626220"/>
    </source>
</evidence>
<dbReference type="RefSeq" id="WP_229864030.1">
    <property type="nucleotide sequence ID" value="NZ_BNCJ01000004.1"/>
</dbReference>
<dbReference type="InterPro" id="IPR029039">
    <property type="entry name" value="Flavoprotein-like_sf"/>
</dbReference>
<evidence type="ECO:0000259" key="1">
    <source>
        <dbReference type="Pfam" id="PF03358"/>
    </source>
</evidence>
<dbReference type="InterPro" id="IPR050712">
    <property type="entry name" value="NAD(P)H-dep_reductase"/>
</dbReference>
<dbReference type="Pfam" id="PF03358">
    <property type="entry name" value="FMN_red"/>
    <property type="match status" value="1"/>
</dbReference>
<dbReference type="GO" id="GO:0016491">
    <property type="term" value="F:oxidoreductase activity"/>
    <property type="evidence" value="ECO:0007669"/>
    <property type="project" value="InterPro"/>
</dbReference>
<gene>
    <name evidence="2" type="ORF">GCM10017056_21700</name>
</gene>
<comment type="caution">
    <text evidence="2">The sequence shown here is derived from an EMBL/GenBank/DDBJ whole genome shotgun (WGS) entry which is preliminary data.</text>
</comment>
<reference evidence="2" key="1">
    <citation type="journal article" date="2014" name="Int. J. Syst. Evol. Microbiol.">
        <title>Complete genome sequence of Corynebacterium casei LMG S-19264T (=DSM 44701T), isolated from a smear-ripened cheese.</title>
        <authorList>
            <consortium name="US DOE Joint Genome Institute (JGI-PGF)"/>
            <person name="Walter F."/>
            <person name="Albersmeier A."/>
            <person name="Kalinowski J."/>
            <person name="Ruckert C."/>
        </authorList>
    </citation>
    <scope>NUCLEOTIDE SEQUENCE</scope>
    <source>
        <strain evidence="2">KCTC 42650</strain>
    </source>
</reference>
<dbReference type="SUPFAM" id="SSF52218">
    <property type="entry name" value="Flavoproteins"/>
    <property type="match status" value="1"/>
</dbReference>
<proteinExistence type="predicted"/>
<protein>
    <submittedName>
        <fullName evidence="2">Reductase</fullName>
    </submittedName>
</protein>